<reference evidence="2 3" key="1">
    <citation type="journal article" date="2019" name="Int. J. Syst. Evol. Microbiol.">
        <title>The Global Catalogue of Microorganisms (GCM) 10K type strain sequencing project: providing services to taxonomists for standard genome sequencing and annotation.</title>
        <authorList>
            <consortium name="The Broad Institute Genomics Platform"/>
            <consortium name="The Broad Institute Genome Sequencing Center for Infectious Disease"/>
            <person name="Wu L."/>
            <person name="Ma J."/>
        </authorList>
    </citation>
    <scope>NUCLEOTIDE SEQUENCE [LARGE SCALE GENOMIC DNA]</scope>
    <source>
        <strain evidence="2 3">DT55</strain>
    </source>
</reference>
<dbReference type="Gene3D" id="3.10.450.50">
    <property type="match status" value="1"/>
</dbReference>
<evidence type="ECO:0000313" key="3">
    <source>
        <dbReference type="Proteomes" id="UP001596388"/>
    </source>
</evidence>
<gene>
    <name evidence="2" type="ORF">ACFQKD_06870</name>
</gene>
<sequence length="116" mass="12850">MTHTATARAYYRAIDDGEYDALADLLAPEFVHERPDRTISGRASFVSFMRERRPRTDTEHSVDAMYAPVAGPASEAVARGRLRGSDGEDLFGFVDVFAFASAEPDASIDRLTTYTR</sequence>
<comment type="caution">
    <text evidence="2">The sequence shown here is derived from an EMBL/GenBank/DDBJ whole genome shotgun (WGS) entry which is preliminary data.</text>
</comment>
<dbReference type="InterPro" id="IPR032710">
    <property type="entry name" value="NTF2-like_dom_sf"/>
</dbReference>
<name>A0ABD5WW95_9EURY</name>
<dbReference type="GeneID" id="79269079"/>
<keyword evidence="3" id="KW-1185">Reference proteome</keyword>
<evidence type="ECO:0000313" key="2">
    <source>
        <dbReference type="EMBL" id="MFC7097023.1"/>
    </source>
</evidence>
<proteinExistence type="predicted"/>
<feature type="domain" description="SnoaL-like" evidence="1">
    <location>
        <begin position="7"/>
        <end position="100"/>
    </location>
</feature>
<dbReference type="InterPro" id="IPR037401">
    <property type="entry name" value="SnoaL-like"/>
</dbReference>
<accession>A0ABD5WW95</accession>
<evidence type="ECO:0000259" key="1">
    <source>
        <dbReference type="Pfam" id="PF12680"/>
    </source>
</evidence>
<dbReference type="SUPFAM" id="SSF54427">
    <property type="entry name" value="NTF2-like"/>
    <property type="match status" value="1"/>
</dbReference>
<dbReference type="Pfam" id="PF12680">
    <property type="entry name" value="SnoaL_2"/>
    <property type="match status" value="1"/>
</dbReference>
<dbReference type="RefSeq" id="WP_276238497.1">
    <property type="nucleotide sequence ID" value="NZ_CP119989.1"/>
</dbReference>
<dbReference type="Proteomes" id="UP001596388">
    <property type="component" value="Unassembled WGS sequence"/>
</dbReference>
<dbReference type="EMBL" id="JBHTAG010000002">
    <property type="protein sequence ID" value="MFC7097023.1"/>
    <property type="molecule type" value="Genomic_DNA"/>
</dbReference>
<organism evidence="2 3">
    <name type="scientific">Halobaculum marinum</name>
    <dbReference type="NCBI Taxonomy" id="3031996"/>
    <lineage>
        <taxon>Archaea</taxon>
        <taxon>Methanobacteriati</taxon>
        <taxon>Methanobacteriota</taxon>
        <taxon>Stenosarchaea group</taxon>
        <taxon>Halobacteria</taxon>
        <taxon>Halobacteriales</taxon>
        <taxon>Haloferacaceae</taxon>
        <taxon>Halobaculum</taxon>
    </lineage>
</organism>
<protein>
    <submittedName>
        <fullName evidence="2">Nuclear transport factor 2 family protein</fullName>
    </submittedName>
</protein>
<dbReference type="AlphaFoldDB" id="A0ABD5WW95"/>